<feature type="domain" description="DUF5689" evidence="1">
    <location>
        <begin position="39"/>
        <end position="246"/>
    </location>
</feature>
<evidence type="ECO:0000259" key="1">
    <source>
        <dbReference type="Pfam" id="PF18942"/>
    </source>
</evidence>
<dbReference type="AlphaFoldDB" id="A0A317EQ75"/>
<proteinExistence type="predicted"/>
<reference evidence="2 3" key="1">
    <citation type="submission" date="2018-05" db="EMBL/GenBank/DDBJ databases">
        <title>Pedobacter paludis sp. nov., isolated from wetland soil.</title>
        <authorList>
            <person name="Zhang Y."/>
            <person name="Wang G."/>
        </authorList>
    </citation>
    <scope>NUCLEOTIDE SEQUENCE [LARGE SCALE GENOMIC DNA]</scope>
    <source>
        <strain evidence="2 3">KCTC22721</strain>
    </source>
</reference>
<comment type="caution">
    <text evidence="2">The sequence shown here is derived from an EMBL/GenBank/DDBJ whole genome shotgun (WGS) entry which is preliminary data.</text>
</comment>
<organism evidence="2 3">
    <name type="scientific">Pedobacter yonginense</name>
    <dbReference type="NCBI Taxonomy" id="651869"/>
    <lineage>
        <taxon>Bacteria</taxon>
        <taxon>Pseudomonadati</taxon>
        <taxon>Bacteroidota</taxon>
        <taxon>Sphingobacteriia</taxon>
        <taxon>Sphingobacteriales</taxon>
        <taxon>Sphingobacteriaceae</taxon>
        <taxon>Pedobacter</taxon>
    </lineage>
</organism>
<evidence type="ECO:0000313" key="3">
    <source>
        <dbReference type="Proteomes" id="UP000245379"/>
    </source>
</evidence>
<name>A0A317EQ75_9SPHI</name>
<protein>
    <recommendedName>
        <fullName evidence="1">DUF5689 domain-containing protein</fullName>
    </recommendedName>
</protein>
<dbReference type="OrthoDB" id="1111074at2"/>
<dbReference type="EMBL" id="QGNZ01000001">
    <property type="protein sequence ID" value="PWS29050.1"/>
    <property type="molecule type" value="Genomic_DNA"/>
</dbReference>
<keyword evidence="3" id="KW-1185">Reference proteome</keyword>
<dbReference type="PROSITE" id="PS51257">
    <property type="entry name" value="PROKAR_LIPOPROTEIN"/>
    <property type="match status" value="1"/>
</dbReference>
<dbReference type="RefSeq" id="WP_109924479.1">
    <property type="nucleotide sequence ID" value="NZ_QGNZ01000001.1"/>
</dbReference>
<dbReference type="InterPro" id="IPR043744">
    <property type="entry name" value="DUF5689"/>
</dbReference>
<evidence type="ECO:0000313" key="2">
    <source>
        <dbReference type="EMBL" id="PWS29050.1"/>
    </source>
</evidence>
<gene>
    <name evidence="2" type="ORF">DHW03_04240</name>
</gene>
<dbReference type="Proteomes" id="UP000245379">
    <property type="component" value="Unassembled WGS sequence"/>
</dbReference>
<accession>A0A317EQ75</accession>
<dbReference type="Pfam" id="PF18942">
    <property type="entry name" value="DUF5689"/>
    <property type="match status" value="1"/>
</dbReference>
<sequence length="545" mass="58158">MKKIIFYSMILLSIPFIWLGCKKSNYPGGVVSKYFPLYDLRNLYKGSEVTLNEDNMFGANSVTGVVISDHSGKNLPAGLLVIQDKRRLNLIRGISISIGADASKYVPGDSVAVSVSGAVLKRVDGILQITGVDGSAVSKIASNVVIPAYRVGSSFILAKPNDYESTLVTIVKAGFDPVAKPTDTYLGDKIINDGFDNFTLHTEPAATFANNTGLNFNANYFGIVFNTQDKDGNLKPHLRIRTLKDVIALSSTPDIASIIISGYMADAEGGDGNYEYMQFLATRNIDFAVTPFSVVVTNNAGASSPTGIFPTKGWATGADALASPAGLVSRTYKFNLTSGTVAKGEFFYVGGSTKLINGANSTSIAASKWIRSKNYTTATPANAPAGNGDGFGLYTSGLFANSGNASGFAVFEGTTVDVNSVPIDVIFIGAGGSLYSAPSVGYKIANTDFYDKIDPISLTVQPFYRSGTNTLSFNYQLPADQGFWNKLGGVYNPTLGKWVKARTQNDLDLSKSSPLSAIESYHLRQTLDGSGVVLRTDTIYQTRLK</sequence>